<sequence>MILNNLKTIEGKVISIEVEGSTQHLTNEKGDDMEGRLVLPAFVDSHAHMDSNFLLDVCKEVESEKFTEALRALIECKENLSESQIYDLAKKSIKAYAEHGSLFVRSHVMIDGVKWKERARSLLKLKEEYKGVMNLQLIGFIQSYDYFDEEMVDRAVKVIEMGFDGIGGQPHLQPSVDDGKRMIKSLFDIGTEKGVHLDFHADYADEPDSKFSEVIVSESLRRNYKKVALSHLTALHSYYDDYARRLMRWMAEAGVSVVVSPITVLEESGAHENYPKRRGIARVRDMLSFNVNVVLGHDDIQNHLNPLGVGNLMHSAFTLAIGEYMYFPKYVKSIFQMMTYNGAILQGISNYGIGEGKRASFVVLDSGDPMEALREISPVKMVVSEGKVVYENENARRLYI</sequence>
<evidence type="ECO:0000313" key="2">
    <source>
        <dbReference type="EMBL" id="BBG27960.1"/>
    </source>
</evidence>
<dbReference type="SUPFAM" id="SSF51556">
    <property type="entry name" value="Metallo-dependent hydrolases"/>
    <property type="match status" value="1"/>
</dbReference>
<dbReference type="InterPro" id="IPR006680">
    <property type="entry name" value="Amidohydro-rel"/>
</dbReference>
<reference evidence="3" key="1">
    <citation type="submission" date="2018-09" db="EMBL/GenBank/DDBJ databases">
        <title>Complete Genome Sequencing of Sulfolobus sp. JCM 16834.</title>
        <authorList>
            <person name="Kato S."/>
            <person name="Itoh T."/>
            <person name="Ohkuma M."/>
        </authorList>
    </citation>
    <scope>NUCLEOTIDE SEQUENCE [LARGE SCALE GENOMIC DNA]</scope>
    <source>
        <strain evidence="3">IC-007</strain>
    </source>
</reference>
<feature type="domain" description="Amidohydrolase-related" evidence="1">
    <location>
        <begin position="37"/>
        <end position="389"/>
    </location>
</feature>
<dbReference type="InterPro" id="IPR011059">
    <property type="entry name" value="Metal-dep_hydrolase_composite"/>
</dbReference>
<dbReference type="SUPFAM" id="SSF51338">
    <property type="entry name" value="Composite domain of metallo-dependent hydrolases"/>
    <property type="match status" value="1"/>
</dbReference>
<organism evidence="2 3">
    <name type="scientific">Sulfuracidifex tepidarius</name>
    <dbReference type="NCBI Taxonomy" id="1294262"/>
    <lineage>
        <taxon>Archaea</taxon>
        <taxon>Thermoproteota</taxon>
        <taxon>Thermoprotei</taxon>
        <taxon>Sulfolobales</taxon>
        <taxon>Sulfolobaceae</taxon>
        <taxon>Sulfuracidifex</taxon>
    </lineage>
</organism>
<proteinExistence type="predicted"/>
<accession>A0A510E762</accession>
<dbReference type="GO" id="GO:0016814">
    <property type="term" value="F:hydrolase activity, acting on carbon-nitrogen (but not peptide) bonds, in cyclic amidines"/>
    <property type="evidence" value="ECO:0007669"/>
    <property type="project" value="TreeGrafter"/>
</dbReference>
<dbReference type="Pfam" id="PF01979">
    <property type="entry name" value="Amidohydro_1"/>
    <property type="match status" value="1"/>
</dbReference>
<evidence type="ECO:0000259" key="1">
    <source>
        <dbReference type="Pfam" id="PF01979"/>
    </source>
</evidence>
<protein>
    <submittedName>
        <fullName evidence="2">5'-deoxyadenosine deaminase</fullName>
    </submittedName>
</protein>
<dbReference type="EMBL" id="AP018930">
    <property type="protein sequence ID" value="BBG27960.1"/>
    <property type="molecule type" value="Genomic_DNA"/>
</dbReference>
<dbReference type="Proteomes" id="UP000325030">
    <property type="component" value="Chromosome"/>
</dbReference>
<dbReference type="InterPro" id="IPR032466">
    <property type="entry name" value="Metal_Hydrolase"/>
</dbReference>
<name>A0A510E762_9CREN</name>
<dbReference type="Gene3D" id="3.20.20.140">
    <property type="entry name" value="Metal-dependent hydrolases"/>
    <property type="match status" value="1"/>
</dbReference>
<dbReference type="AlphaFoldDB" id="A0A510E762"/>
<dbReference type="Gene3D" id="2.30.40.10">
    <property type="entry name" value="Urease, subunit C, domain 1"/>
    <property type="match status" value="1"/>
</dbReference>
<dbReference type="GeneID" id="41718794"/>
<dbReference type="InterPro" id="IPR052349">
    <property type="entry name" value="Metallo-hydrolase_Enzymes"/>
</dbReference>
<dbReference type="PANTHER" id="PTHR32027:SF0">
    <property type="entry name" value="CYTOSINE DEAMINASE"/>
    <property type="match status" value="1"/>
</dbReference>
<evidence type="ECO:0000313" key="3">
    <source>
        <dbReference type="Proteomes" id="UP000325030"/>
    </source>
</evidence>
<dbReference type="PANTHER" id="PTHR32027">
    <property type="entry name" value="CYTOSINE DEAMINASE"/>
    <property type="match status" value="1"/>
</dbReference>
<dbReference type="RefSeq" id="WP_149565049.1">
    <property type="nucleotide sequence ID" value="NZ_AP018930.1"/>
</dbReference>
<gene>
    <name evidence="2" type="ORF">IC007_2515</name>
</gene>